<gene>
    <name evidence="2" type="ORF">GLAREA_12697</name>
</gene>
<dbReference type="KEGG" id="glz:GLAREA_12697"/>
<dbReference type="Pfam" id="PF00106">
    <property type="entry name" value="adh_short"/>
    <property type="match status" value="1"/>
</dbReference>
<protein>
    <submittedName>
        <fullName evidence="2">NAD(P)-binding Rossmann-fold containing protein</fullName>
    </submittedName>
</protein>
<dbReference type="Proteomes" id="UP000016922">
    <property type="component" value="Unassembled WGS sequence"/>
</dbReference>
<reference evidence="2 3" key="1">
    <citation type="journal article" date="2013" name="BMC Genomics">
        <title>Genomics-driven discovery of the pneumocandin biosynthetic gene cluster in the fungus Glarea lozoyensis.</title>
        <authorList>
            <person name="Chen L."/>
            <person name="Yue Q."/>
            <person name="Zhang X."/>
            <person name="Xiang M."/>
            <person name="Wang C."/>
            <person name="Li S."/>
            <person name="Che Y."/>
            <person name="Ortiz-Lopez F.J."/>
            <person name="Bills G.F."/>
            <person name="Liu X."/>
            <person name="An Z."/>
        </authorList>
    </citation>
    <scope>NUCLEOTIDE SEQUENCE [LARGE SCALE GENOMIC DNA]</scope>
    <source>
        <strain evidence="3">ATCC 20868 / MF5171</strain>
    </source>
</reference>
<dbReference type="InterPro" id="IPR002347">
    <property type="entry name" value="SDR_fam"/>
</dbReference>
<dbReference type="EMBL" id="KE145362">
    <property type="protein sequence ID" value="EPE31394.1"/>
    <property type="molecule type" value="Genomic_DNA"/>
</dbReference>
<dbReference type="GO" id="GO:0016616">
    <property type="term" value="F:oxidoreductase activity, acting on the CH-OH group of donors, NAD or NADP as acceptor"/>
    <property type="evidence" value="ECO:0007669"/>
    <property type="project" value="TreeGrafter"/>
</dbReference>
<dbReference type="OMA" id="FWCWDGR"/>
<name>S3D2L6_GLAL2</name>
<dbReference type="SUPFAM" id="SSF51735">
    <property type="entry name" value="NAD(P)-binding Rossmann-fold domains"/>
    <property type="match status" value="1"/>
</dbReference>
<dbReference type="eggNOG" id="KOG1611">
    <property type="taxonomic scope" value="Eukaryota"/>
</dbReference>
<dbReference type="HOGENOM" id="CLU_010194_9_1_1"/>
<proteinExistence type="predicted"/>
<evidence type="ECO:0000256" key="1">
    <source>
        <dbReference type="SAM" id="MobiDB-lite"/>
    </source>
</evidence>
<sequence>MPSPPKTYLILGATRGIGLELVRQVLALNHRVIATQRSPSASLKVLKESYPDSMRILNCDVSDETSITEFVRNVGALAENGEFLSHEGDRKGLINTVVFNAGILTHPARITEFSSQFLIHLQTNTLGPLSTASKLLAHPRLCFHNLVFISSDSGSMGRWLDHEDGFAAYGMSKCALNMGVRHLAAELARKSKGGEDGMGEGEGEGGGKREEKGVPVVMAVHPGEVRTDMASAVELDWVVEGQMEVEESVRGVLDVVERKGWGGVEEMGRGEAGFWDWNGEVHPW</sequence>
<feature type="region of interest" description="Disordered" evidence="1">
    <location>
        <begin position="190"/>
        <end position="210"/>
    </location>
</feature>
<dbReference type="PRINTS" id="PR00081">
    <property type="entry name" value="GDHRDH"/>
</dbReference>
<accession>S3D2L6</accession>
<dbReference type="RefSeq" id="XP_008081669.1">
    <property type="nucleotide sequence ID" value="XM_008083478.1"/>
</dbReference>
<evidence type="ECO:0000313" key="2">
    <source>
        <dbReference type="EMBL" id="EPE31394.1"/>
    </source>
</evidence>
<keyword evidence="3" id="KW-1185">Reference proteome</keyword>
<dbReference type="PANTHER" id="PTHR45458">
    <property type="entry name" value="SHORT-CHAIN DEHYDROGENASE/REDUCTASE SDR"/>
    <property type="match status" value="1"/>
</dbReference>
<dbReference type="PANTHER" id="PTHR45458:SF1">
    <property type="entry name" value="SHORT CHAIN DEHYDROGENASE"/>
    <property type="match status" value="1"/>
</dbReference>
<evidence type="ECO:0000313" key="3">
    <source>
        <dbReference type="Proteomes" id="UP000016922"/>
    </source>
</evidence>
<organism evidence="2 3">
    <name type="scientific">Glarea lozoyensis (strain ATCC 20868 / MF5171)</name>
    <dbReference type="NCBI Taxonomy" id="1116229"/>
    <lineage>
        <taxon>Eukaryota</taxon>
        <taxon>Fungi</taxon>
        <taxon>Dikarya</taxon>
        <taxon>Ascomycota</taxon>
        <taxon>Pezizomycotina</taxon>
        <taxon>Leotiomycetes</taxon>
        <taxon>Helotiales</taxon>
        <taxon>Helotiaceae</taxon>
        <taxon>Glarea</taxon>
    </lineage>
</organism>
<dbReference type="InterPro" id="IPR052184">
    <property type="entry name" value="SDR_enzymes"/>
</dbReference>
<dbReference type="Gene3D" id="3.40.50.720">
    <property type="entry name" value="NAD(P)-binding Rossmann-like Domain"/>
    <property type="match status" value="1"/>
</dbReference>
<dbReference type="OrthoDB" id="9876299at2759"/>
<dbReference type="GeneID" id="19471737"/>
<dbReference type="InterPro" id="IPR036291">
    <property type="entry name" value="NAD(P)-bd_dom_sf"/>
</dbReference>
<dbReference type="AlphaFoldDB" id="S3D2L6"/>